<dbReference type="EMBL" id="GEZM01086086">
    <property type="protein sequence ID" value="JAV59785.1"/>
    <property type="molecule type" value="Transcribed_RNA"/>
</dbReference>
<reference evidence="1" key="1">
    <citation type="journal article" date="2016" name="Sci. Rep.">
        <title>Molecular characterization of firefly nuptial gifts: a multi-omics approach sheds light on postcopulatory sexual selection.</title>
        <authorList>
            <person name="Al-Wathiqui N."/>
            <person name="Fallon T.R."/>
            <person name="South A."/>
            <person name="Weng J.K."/>
            <person name="Lewis S.M."/>
        </authorList>
    </citation>
    <scope>NUCLEOTIDE SEQUENCE</scope>
</reference>
<sequence>MEDPVYLKVGVSRAVSAFKPCIDTTDIDHVPSVGLNPGHDAKVEIIQGMSRKRRPKLSRILRNVTNRENFGINVARKLFPPKKLQRKISIRERSGKGSITSQTGPRITTIEMNHSKAGVEIAWLD</sequence>
<evidence type="ECO:0000313" key="1">
    <source>
        <dbReference type="EMBL" id="JAV59785.1"/>
    </source>
</evidence>
<organism evidence="1">
    <name type="scientific">Photinus pyralis</name>
    <name type="common">Common eastern firefly</name>
    <name type="synonym">Lampyris pyralis</name>
    <dbReference type="NCBI Taxonomy" id="7054"/>
    <lineage>
        <taxon>Eukaryota</taxon>
        <taxon>Metazoa</taxon>
        <taxon>Ecdysozoa</taxon>
        <taxon>Arthropoda</taxon>
        <taxon>Hexapoda</taxon>
        <taxon>Insecta</taxon>
        <taxon>Pterygota</taxon>
        <taxon>Neoptera</taxon>
        <taxon>Endopterygota</taxon>
        <taxon>Coleoptera</taxon>
        <taxon>Polyphaga</taxon>
        <taxon>Elateriformia</taxon>
        <taxon>Elateroidea</taxon>
        <taxon>Lampyridae</taxon>
        <taxon>Lampyrinae</taxon>
        <taxon>Photinus</taxon>
    </lineage>
</organism>
<name>A0A1Y1KJH7_PHOPY</name>
<dbReference type="AlphaFoldDB" id="A0A1Y1KJH7"/>
<accession>A0A1Y1KJH7</accession>
<protein>
    <submittedName>
        <fullName evidence="1">Uncharacterized protein</fullName>
    </submittedName>
</protein>
<proteinExistence type="predicted"/>